<feature type="region of interest" description="Disordered" evidence="1">
    <location>
        <begin position="102"/>
        <end position="145"/>
    </location>
</feature>
<comment type="caution">
    <text evidence="2">The sequence shown here is derived from an EMBL/GenBank/DDBJ whole genome shotgun (WGS) entry which is preliminary data.</text>
</comment>
<dbReference type="Proteomes" id="UP000262257">
    <property type="component" value="Unassembled WGS sequence"/>
</dbReference>
<proteinExistence type="predicted"/>
<protein>
    <submittedName>
        <fullName evidence="2">Uncharacterized protein</fullName>
    </submittedName>
</protein>
<organism evidence="2 3">
    <name type="scientific">Acinetobacter radioresistens</name>
    <dbReference type="NCBI Taxonomy" id="40216"/>
    <lineage>
        <taxon>Bacteria</taxon>
        <taxon>Pseudomonadati</taxon>
        <taxon>Pseudomonadota</taxon>
        <taxon>Gammaproteobacteria</taxon>
        <taxon>Moraxellales</taxon>
        <taxon>Moraxellaceae</taxon>
        <taxon>Acinetobacter</taxon>
    </lineage>
</organism>
<dbReference type="AlphaFoldDB" id="A0A3D3G7F2"/>
<evidence type="ECO:0000313" key="3">
    <source>
        <dbReference type="Proteomes" id="UP000262257"/>
    </source>
</evidence>
<accession>A0A3D3G7F2</accession>
<sequence length="145" mass="16023">MQDINEPKINLPEEIKLEDGTVIPVGDISYEASYLDGTHDPESFNGYILTFEVSGKGMAAIRIIPSMTDPDDAEHGVNYTEFTEDDEAGIDLSPETASQIRITPAEEDDLVNEDDYGDGNEHDGGVVPEDYNNEDIEDINDIIDR</sequence>
<feature type="compositionally biased region" description="Acidic residues" evidence="1">
    <location>
        <begin position="131"/>
        <end position="145"/>
    </location>
</feature>
<gene>
    <name evidence="2" type="ORF">DIC32_13475</name>
</gene>
<name>A0A3D3G7F2_ACIRA</name>
<evidence type="ECO:0000313" key="2">
    <source>
        <dbReference type="EMBL" id="HCM32321.1"/>
    </source>
</evidence>
<dbReference type="RefSeq" id="WP_005014205.1">
    <property type="nucleotide sequence ID" value="NZ_CP157451.1"/>
</dbReference>
<feature type="compositionally biased region" description="Acidic residues" evidence="1">
    <location>
        <begin position="105"/>
        <end position="118"/>
    </location>
</feature>
<dbReference type="EMBL" id="DPXL01000170">
    <property type="protein sequence ID" value="HCM32321.1"/>
    <property type="molecule type" value="Genomic_DNA"/>
</dbReference>
<reference evidence="2 3" key="1">
    <citation type="journal article" date="2018" name="Nat. Biotechnol.">
        <title>A standardized bacterial taxonomy based on genome phylogeny substantially revises the tree of life.</title>
        <authorList>
            <person name="Parks D.H."/>
            <person name="Chuvochina M."/>
            <person name="Waite D.W."/>
            <person name="Rinke C."/>
            <person name="Skarshewski A."/>
            <person name="Chaumeil P.A."/>
            <person name="Hugenholtz P."/>
        </authorList>
    </citation>
    <scope>NUCLEOTIDE SEQUENCE [LARGE SCALE GENOMIC DNA]</scope>
    <source>
        <strain evidence="2">UBA10045</strain>
    </source>
</reference>
<evidence type="ECO:0000256" key="1">
    <source>
        <dbReference type="SAM" id="MobiDB-lite"/>
    </source>
</evidence>